<name>A0A543KMK6_9MICO</name>
<dbReference type="Pfam" id="PF12836">
    <property type="entry name" value="HHH_3"/>
    <property type="match status" value="1"/>
</dbReference>
<feature type="compositionally biased region" description="Basic and acidic residues" evidence="1">
    <location>
        <begin position="7"/>
        <end position="18"/>
    </location>
</feature>
<dbReference type="Pfam" id="PF10531">
    <property type="entry name" value="SLBB"/>
    <property type="match status" value="1"/>
</dbReference>
<dbReference type="GO" id="GO:0015627">
    <property type="term" value="C:type II protein secretion system complex"/>
    <property type="evidence" value="ECO:0007669"/>
    <property type="project" value="TreeGrafter"/>
</dbReference>
<feature type="region of interest" description="Disordered" evidence="1">
    <location>
        <begin position="1"/>
        <end position="66"/>
    </location>
</feature>
<keyword evidence="2" id="KW-0472">Membrane</keyword>
<sequence length="351" mass="35034">MSTRPRRIPEPPPDRLDLLLRSGTDLADRSGRTPAVEEEVLEEDVHDDLERDPPGQDVAGVVDGPVRGRHRDARVPLVSLPGSLRSTELRVGTGAVRGLLVLAVVAVLVLGGRWLWATRVAVATPAERVATAETAGGADEGPAVEGAVGEGGAGDGGSEGAGTAAAAEVSGDSPEETGEAAGEASTHAVQQPHLVVHVAGQVHEPGVVSVPAGSRVVDAVRAAGGLTDAADQSTLNLARQLVDGERVWVGRPGEEPPVAPGPLPGAGPGGGGAGGAGGSVGAGGPAAPLDLNAASQADLEELPGIGPVTAGQILAWREEHGGFSSVDELIEISGIGERTLARLEPLVIVGG</sequence>
<feature type="compositionally biased region" description="Acidic residues" evidence="1">
    <location>
        <begin position="36"/>
        <end position="47"/>
    </location>
</feature>
<gene>
    <name evidence="4" type="ORF">FB476_1155</name>
</gene>
<dbReference type="GO" id="GO:0006281">
    <property type="term" value="P:DNA repair"/>
    <property type="evidence" value="ECO:0007669"/>
    <property type="project" value="InterPro"/>
</dbReference>
<feature type="transmembrane region" description="Helical" evidence="2">
    <location>
        <begin position="95"/>
        <end position="116"/>
    </location>
</feature>
<feature type="domain" description="Helix-hairpin-helix DNA-binding motif class 1" evidence="3">
    <location>
        <begin position="297"/>
        <end position="316"/>
    </location>
</feature>
<dbReference type="InterPro" id="IPR010994">
    <property type="entry name" value="RuvA_2-like"/>
</dbReference>
<evidence type="ECO:0000259" key="3">
    <source>
        <dbReference type="SMART" id="SM00278"/>
    </source>
</evidence>
<feature type="compositionally biased region" description="Gly residues" evidence="1">
    <location>
        <begin position="266"/>
        <end position="281"/>
    </location>
</feature>
<dbReference type="OrthoDB" id="9758724at2"/>
<dbReference type="SUPFAM" id="SSF47781">
    <property type="entry name" value="RuvA domain 2-like"/>
    <property type="match status" value="1"/>
</dbReference>
<dbReference type="RefSeq" id="WP_141817935.1">
    <property type="nucleotide sequence ID" value="NZ_BAAAIL010000003.1"/>
</dbReference>
<evidence type="ECO:0000256" key="1">
    <source>
        <dbReference type="SAM" id="MobiDB-lite"/>
    </source>
</evidence>
<dbReference type="SMART" id="SM00278">
    <property type="entry name" value="HhH1"/>
    <property type="match status" value="2"/>
</dbReference>
<dbReference type="GO" id="GO:0003677">
    <property type="term" value="F:DNA binding"/>
    <property type="evidence" value="ECO:0007669"/>
    <property type="project" value="InterPro"/>
</dbReference>
<keyword evidence="5" id="KW-1185">Reference proteome</keyword>
<feature type="compositionally biased region" description="Low complexity" evidence="1">
    <location>
        <begin position="132"/>
        <end position="147"/>
    </location>
</feature>
<keyword evidence="2" id="KW-1133">Transmembrane helix</keyword>
<feature type="domain" description="Helix-hairpin-helix DNA-binding motif class 1" evidence="3">
    <location>
        <begin position="327"/>
        <end position="346"/>
    </location>
</feature>
<dbReference type="Proteomes" id="UP000315133">
    <property type="component" value="Unassembled WGS sequence"/>
</dbReference>
<protein>
    <submittedName>
        <fullName evidence="4">Competence protein ComEA</fullName>
    </submittedName>
</protein>
<feature type="compositionally biased region" description="Gly residues" evidence="1">
    <location>
        <begin position="148"/>
        <end position="160"/>
    </location>
</feature>
<dbReference type="InterPro" id="IPR051675">
    <property type="entry name" value="Endo/Exo/Phosphatase_dom_1"/>
</dbReference>
<reference evidence="4 5" key="1">
    <citation type="submission" date="2019-06" db="EMBL/GenBank/DDBJ databases">
        <title>Sequencing the genomes of 1000 actinobacteria strains.</title>
        <authorList>
            <person name="Klenk H.-P."/>
        </authorList>
    </citation>
    <scope>NUCLEOTIDE SEQUENCE [LARGE SCALE GENOMIC DNA]</scope>
    <source>
        <strain evidence="4 5">DSM 12362</strain>
    </source>
</reference>
<dbReference type="AlphaFoldDB" id="A0A543KMK6"/>
<organism evidence="4 5">
    <name type="scientific">Ornithinimicrobium humiphilum</name>
    <dbReference type="NCBI Taxonomy" id="125288"/>
    <lineage>
        <taxon>Bacteria</taxon>
        <taxon>Bacillati</taxon>
        <taxon>Actinomycetota</taxon>
        <taxon>Actinomycetes</taxon>
        <taxon>Micrococcales</taxon>
        <taxon>Ornithinimicrobiaceae</taxon>
        <taxon>Ornithinimicrobium</taxon>
    </lineage>
</organism>
<evidence type="ECO:0000256" key="2">
    <source>
        <dbReference type="SAM" id="Phobius"/>
    </source>
</evidence>
<feature type="compositionally biased region" description="Pro residues" evidence="1">
    <location>
        <begin position="255"/>
        <end position="265"/>
    </location>
</feature>
<dbReference type="PANTHER" id="PTHR21180:SF32">
    <property type="entry name" value="ENDONUCLEASE_EXONUCLEASE_PHOSPHATASE FAMILY DOMAIN-CONTAINING PROTEIN 1"/>
    <property type="match status" value="1"/>
</dbReference>
<dbReference type="PANTHER" id="PTHR21180">
    <property type="entry name" value="ENDONUCLEASE/EXONUCLEASE/PHOSPHATASE FAMILY DOMAIN-CONTAINING PROTEIN 1"/>
    <property type="match status" value="1"/>
</dbReference>
<dbReference type="GO" id="GO:0015628">
    <property type="term" value="P:protein secretion by the type II secretion system"/>
    <property type="evidence" value="ECO:0007669"/>
    <property type="project" value="TreeGrafter"/>
</dbReference>
<evidence type="ECO:0000313" key="5">
    <source>
        <dbReference type="Proteomes" id="UP000315133"/>
    </source>
</evidence>
<dbReference type="Gene3D" id="3.10.560.10">
    <property type="entry name" value="Outer membrane lipoprotein wza domain like"/>
    <property type="match status" value="1"/>
</dbReference>
<evidence type="ECO:0000313" key="4">
    <source>
        <dbReference type="EMBL" id="TQM96291.1"/>
    </source>
</evidence>
<proteinExistence type="predicted"/>
<dbReference type="InterPro" id="IPR019554">
    <property type="entry name" value="Soluble_ligand-bd"/>
</dbReference>
<keyword evidence="2" id="KW-0812">Transmembrane</keyword>
<accession>A0A543KMK6</accession>
<feature type="compositionally biased region" description="Low complexity" evidence="1">
    <location>
        <begin position="161"/>
        <end position="172"/>
    </location>
</feature>
<dbReference type="EMBL" id="VFPU01000001">
    <property type="protein sequence ID" value="TQM96291.1"/>
    <property type="molecule type" value="Genomic_DNA"/>
</dbReference>
<dbReference type="Gene3D" id="1.10.150.280">
    <property type="entry name" value="AF1531-like domain"/>
    <property type="match status" value="1"/>
</dbReference>
<dbReference type="InterPro" id="IPR003583">
    <property type="entry name" value="Hlx-hairpin-Hlx_DNA-bd_motif"/>
</dbReference>
<feature type="region of interest" description="Disordered" evidence="1">
    <location>
        <begin position="251"/>
        <end position="281"/>
    </location>
</feature>
<feature type="region of interest" description="Disordered" evidence="1">
    <location>
        <begin position="132"/>
        <end position="186"/>
    </location>
</feature>
<comment type="caution">
    <text evidence="4">The sequence shown here is derived from an EMBL/GenBank/DDBJ whole genome shotgun (WGS) entry which is preliminary data.</text>
</comment>